<comment type="caution">
    <text evidence="2">The sequence shown here is derived from an EMBL/GenBank/DDBJ whole genome shotgun (WGS) entry which is preliminary data.</text>
</comment>
<proteinExistence type="predicted"/>
<sequence>MNAGYIPLDHWVHTEEGSGRNIGETCHIYDLFTYLTGSKVIDVTAHAITPTTNHYSRHDNFVATMHFEDGSVATLTYTALGSNKYPKEQMEVYVDGKVLVMNDYQKRDIVGVKAKGIQSKTMDKGQKQELEMFAQAIKQSGECAIPLWQQVQAMEIAFDVEKLIYRV</sequence>
<protein>
    <recommendedName>
        <fullName evidence="1">GFO/IDH/MocA-like oxidoreductase domain-containing protein</fullName>
    </recommendedName>
</protein>
<evidence type="ECO:0000313" key="3">
    <source>
        <dbReference type="Proteomes" id="UP000030428"/>
    </source>
</evidence>
<name>A0A0A6P646_9GAMM</name>
<dbReference type="AlphaFoldDB" id="A0A0A6P646"/>
<dbReference type="SUPFAM" id="SSF55347">
    <property type="entry name" value="Glyceraldehyde-3-phosphate dehydrogenase-like, C-terminal domain"/>
    <property type="match status" value="1"/>
</dbReference>
<dbReference type="PANTHER" id="PTHR43377:SF1">
    <property type="entry name" value="BILIVERDIN REDUCTASE A"/>
    <property type="match status" value="1"/>
</dbReference>
<keyword evidence="3" id="KW-1185">Reference proteome</keyword>
<dbReference type="EMBL" id="JSZA02000007">
    <property type="protein sequence ID" value="KHD05804.2"/>
    <property type="molecule type" value="Genomic_DNA"/>
</dbReference>
<evidence type="ECO:0000313" key="2">
    <source>
        <dbReference type="EMBL" id="KHD05804.2"/>
    </source>
</evidence>
<dbReference type="Proteomes" id="UP000030428">
    <property type="component" value="Unassembled WGS sequence"/>
</dbReference>
<organism evidence="2 3">
    <name type="scientific">Candidatus Thiomargarita nelsonii</name>
    <dbReference type="NCBI Taxonomy" id="1003181"/>
    <lineage>
        <taxon>Bacteria</taxon>
        <taxon>Pseudomonadati</taxon>
        <taxon>Pseudomonadota</taxon>
        <taxon>Gammaproteobacteria</taxon>
        <taxon>Thiotrichales</taxon>
        <taxon>Thiotrichaceae</taxon>
        <taxon>Thiomargarita</taxon>
    </lineage>
</organism>
<dbReference type="Gene3D" id="3.30.360.10">
    <property type="entry name" value="Dihydrodipicolinate Reductase, domain 2"/>
    <property type="match status" value="1"/>
</dbReference>
<evidence type="ECO:0000259" key="1">
    <source>
        <dbReference type="Pfam" id="PF22725"/>
    </source>
</evidence>
<accession>A0A0A6P646</accession>
<dbReference type="PANTHER" id="PTHR43377">
    <property type="entry name" value="BILIVERDIN REDUCTASE A"/>
    <property type="match status" value="1"/>
</dbReference>
<reference evidence="2 3" key="1">
    <citation type="journal article" date="2016" name="Front. Microbiol.">
        <title>Single-Cell (Meta-)Genomics of a Dimorphic Candidatus Thiomargarita nelsonii Reveals Genomic Plasticity.</title>
        <authorList>
            <person name="Flood B.E."/>
            <person name="Fliss P."/>
            <person name="Jones D.S."/>
            <person name="Dick G.J."/>
            <person name="Jain S."/>
            <person name="Kaster A.K."/>
            <person name="Winkel M."/>
            <person name="Mussmann M."/>
            <person name="Bailey J."/>
        </authorList>
    </citation>
    <scope>NUCLEOTIDE SEQUENCE [LARGE SCALE GENOMIC DNA]</scope>
    <source>
        <strain evidence="2">Hydrate Ridge</strain>
    </source>
</reference>
<gene>
    <name evidence="2" type="ORF">PN36_02785</name>
</gene>
<dbReference type="InterPro" id="IPR051450">
    <property type="entry name" value="Gfo/Idh/MocA_Oxidoreductases"/>
</dbReference>
<dbReference type="Pfam" id="PF22725">
    <property type="entry name" value="GFO_IDH_MocA_C3"/>
    <property type="match status" value="1"/>
</dbReference>
<dbReference type="InterPro" id="IPR055170">
    <property type="entry name" value="GFO_IDH_MocA-like_dom"/>
</dbReference>
<feature type="domain" description="GFO/IDH/MocA-like oxidoreductase" evidence="1">
    <location>
        <begin position="11"/>
        <end position="94"/>
    </location>
</feature>